<keyword evidence="4" id="KW-0460">Magnesium</keyword>
<dbReference type="PANTHER" id="PTHR46193:SF10">
    <property type="entry name" value="6-PHOSPHOGLUCONATE PHOSPHATASE"/>
    <property type="match status" value="1"/>
</dbReference>
<dbReference type="EC" id="3.1.3.-" evidence="5"/>
<dbReference type="SFLD" id="SFLDS00003">
    <property type="entry name" value="Haloacid_Dehalogenase"/>
    <property type="match status" value="1"/>
</dbReference>
<comment type="similarity">
    <text evidence="2">Belongs to the HAD-like hydrolase superfamily. CbbY/CbbZ/Gph/YieH family.</text>
</comment>
<keyword evidence="3" id="KW-0479">Metal-binding</keyword>
<sequence>MIKQLIFDCDGVLVDSEILATRVLLKKLYAHGFEFEEKDFIQTFTGQQTSQILTNLFTQKGKEAPEGFVEEVDKGMWQVMESELEPIKQVKNTLTQMSLPKAVVSNSTLPWVQRSLKVADIHHLFDEKLFVANMVENPKPAPDVYLFAAEKLKVQPEECLVVEDSPSGATAALSAGMKVIGFLGASHILDGHDEKLMDRGVEHLAKDMDELLLRVNELVN</sequence>
<dbReference type="SFLD" id="SFLDG01135">
    <property type="entry name" value="C1.5.6:_HAD__Beta-PGM__Phospha"/>
    <property type="match status" value="1"/>
</dbReference>
<dbReference type="InterPro" id="IPR006439">
    <property type="entry name" value="HAD-SF_hydro_IA"/>
</dbReference>
<dbReference type="PANTHER" id="PTHR46193">
    <property type="entry name" value="6-PHOSPHOGLUCONATE PHOSPHATASE"/>
    <property type="match status" value="1"/>
</dbReference>
<evidence type="ECO:0000313" key="6">
    <source>
        <dbReference type="Proteomes" id="UP001403385"/>
    </source>
</evidence>
<accession>A0AAW9S231</accession>
<dbReference type="Gene3D" id="1.10.150.240">
    <property type="entry name" value="Putative phosphatase, domain 2"/>
    <property type="match status" value="1"/>
</dbReference>
<dbReference type="NCBIfam" id="TIGR01509">
    <property type="entry name" value="HAD-SF-IA-v3"/>
    <property type="match status" value="1"/>
</dbReference>
<dbReference type="Gene3D" id="3.40.50.1000">
    <property type="entry name" value="HAD superfamily/HAD-like"/>
    <property type="match status" value="1"/>
</dbReference>
<keyword evidence="5" id="KW-0378">Hydrolase</keyword>
<dbReference type="GO" id="GO:0046872">
    <property type="term" value="F:metal ion binding"/>
    <property type="evidence" value="ECO:0007669"/>
    <property type="project" value="UniProtKB-KW"/>
</dbReference>
<keyword evidence="6" id="KW-1185">Reference proteome</keyword>
<dbReference type="PRINTS" id="PR00413">
    <property type="entry name" value="HADHALOGNASE"/>
</dbReference>
<dbReference type="InterPro" id="IPR051600">
    <property type="entry name" value="Beta-PGM-like"/>
</dbReference>
<dbReference type="CDD" id="cd07526">
    <property type="entry name" value="HAD_BPGM_like"/>
    <property type="match status" value="1"/>
</dbReference>
<dbReference type="GO" id="GO:0016787">
    <property type="term" value="F:hydrolase activity"/>
    <property type="evidence" value="ECO:0007669"/>
    <property type="project" value="UniProtKB-KW"/>
</dbReference>
<dbReference type="AlphaFoldDB" id="A0AAW9S231"/>
<evidence type="ECO:0000256" key="4">
    <source>
        <dbReference type="ARBA" id="ARBA00022842"/>
    </source>
</evidence>
<evidence type="ECO:0000256" key="2">
    <source>
        <dbReference type="ARBA" id="ARBA00006171"/>
    </source>
</evidence>
<reference evidence="5 6" key="1">
    <citation type="submission" date="2024-04" db="EMBL/GenBank/DDBJ databases">
        <title>Novel genus in family Flammeovirgaceae.</title>
        <authorList>
            <person name="Nguyen T.H."/>
            <person name="Vuong T.Q."/>
            <person name="Le H."/>
            <person name="Kim S.-G."/>
        </authorList>
    </citation>
    <scope>NUCLEOTIDE SEQUENCE [LARGE SCALE GENOMIC DNA]</scope>
    <source>
        <strain evidence="5 6">JCM 23209</strain>
    </source>
</reference>
<organism evidence="5 6">
    <name type="scientific">Rapidithrix thailandica</name>
    <dbReference type="NCBI Taxonomy" id="413964"/>
    <lineage>
        <taxon>Bacteria</taxon>
        <taxon>Pseudomonadati</taxon>
        <taxon>Bacteroidota</taxon>
        <taxon>Cytophagia</taxon>
        <taxon>Cytophagales</taxon>
        <taxon>Flammeovirgaceae</taxon>
        <taxon>Rapidithrix</taxon>
    </lineage>
</organism>
<evidence type="ECO:0000256" key="1">
    <source>
        <dbReference type="ARBA" id="ARBA00001946"/>
    </source>
</evidence>
<dbReference type="InterPro" id="IPR036412">
    <property type="entry name" value="HAD-like_sf"/>
</dbReference>
<protein>
    <submittedName>
        <fullName evidence="5">HAD family hydrolase</fullName>
        <ecNumber evidence="5">3.1.3.-</ecNumber>
    </submittedName>
</protein>
<comment type="cofactor">
    <cofactor evidence="1">
        <name>Mg(2+)</name>
        <dbReference type="ChEBI" id="CHEBI:18420"/>
    </cofactor>
</comment>
<comment type="caution">
    <text evidence="5">The sequence shown here is derived from an EMBL/GenBank/DDBJ whole genome shotgun (WGS) entry which is preliminary data.</text>
</comment>
<dbReference type="InterPro" id="IPR023214">
    <property type="entry name" value="HAD_sf"/>
</dbReference>
<gene>
    <name evidence="5" type="ORF">AAG747_07050</name>
</gene>
<dbReference type="EMBL" id="JBDKWZ010000003">
    <property type="protein sequence ID" value="MEN7547657.1"/>
    <property type="molecule type" value="Genomic_DNA"/>
</dbReference>
<dbReference type="Pfam" id="PF13419">
    <property type="entry name" value="HAD_2"/>
    <property type="match status" value="1"/>
</dbReference>
<dbReference type="SFLD" id="SFLDG01129">
    <property type="entry name" value="C1.5:_HAD__Beta-PGM__Phosphata"/>
    <property type="match status" value="1"/>
</dbReference>
<dbReference type="SUPFAM" id="SSF56784">
    <property type="entry name" value="HAD-like"/>
    <property type="match status" value="1"/>
</dbReference>
<dbReference type="InterPro" id="IPR041492">
    <property type="entry name" value="HAD_2"/>
</dbReference>
<dbReference type="InterPro" id="IPR023198">
    <property type="entry name" value="PGP-like_dom2"/>
</dbReference>
<dbReference type="RefSeq" id="WP_346820444.1">
    <property type="nucleotide sequence ID" value="NZ_JBDKWZ010000003.1"/>
</dbReference>
<proteinExistence type="inferred from homology"/>
<evidence type="ECO:0000256" key="3">
    <source>
        <dbReference type="ARBA" id="ARBA00022723"/>
    </source>
</evidence>
<name>A0AAW9S231_9BACT</name>
<dbReference type="Proteomes" id="UP001403385">
    <property type="component" value="Unassembled WGS sequence"/>
</dbReference>
<evidence type="ECO:0000313" key="5">
    <source>
        <dbReference type="EMBL" id="MEN7547657.1"/>
    </source>
</evidence>